<reference evidence="1" key="1">
    <citation type="submission" date="2020-09" db="EMBL/GenBank/DDBJ databases">
        <authorList>
            <person name="Zhang D."/>
            <person name="Hatherill J.R."/>
            <person name="Ramirez J.F."/>
            <person name="Edinger B."/>
            <person name="Balarin R."/>
            <person name="Sullivan A."/>
            <person name="Humpal K.M."/>
            <person name="Guseva A."/>
            <person name="Butela K.A."/>
            <person name="Garlena R.A."/>
            <person name="Russell D.A."/>
            <person name="Pope W.H."/>
            <person name="Jacobs-Sera D."/>
            <person name="Hatfull G.F."/>
        </authorList>
    </citation>
    <scope>NUCLEOTIDE SEQUENCE</scope>
</reference>
<sequence length="55" mass="6865">MHKMTYEEWSEKNPIDWDEIEKNDNPDMLVTKTGVEMWHHHLYLWECKKEEETND</sequence>
<proteinExistence type="predicted"/>
<dbReference type="GeneID" id="77946274"/>
<evidence type="ECO:0000313" key="1">
    <source>
        <dbReference type="EMBL" id="QPX48069.1"/>
    </source>
</evidence>
<accession>A0A879R2G1</accession>
<evidence type="ECO:0000313" key="2">
    <source>
        <dbReference type="Proteomes" id="UP000664915"/>
    </source>
</evidence>
<keyword evidence="2" id="KW-1185">Reference proteome</keyword>
<dbReference type="Proteomes" id="UP000664915">
    <property type="component" value="Segment"/>
</dbReference>
<dbReference type="EMBL" id="MW015081">
    <property type="protein sequence ID" value="QPX48069.1"/>
    <property type="molecule type" value="Genomic_DNA"/>
</dbReference>
<dbReference type="KEGG" id="vg:77946274"/>
<protein>
    <submittedName>
        <fullName evidence="1">Uncharacterized protein</fullName>
    </submittedName>
</protein>
<dbReference type="RefSeq" id="YP_010670079.1">
    <property type="nucleotide sequence ID" value="NC_070963.1"/>
</dbReference>
<name>A0A879R2G1_9CAUD</name>
<organism evidence="1 2">
    <name type="scientific">Synechococcus phage S-SRM01</name>
    <dbReference type="NCBI Taxonomy" id="2781608"/>
    <lineage>
        <taxon>Viruses</taxon>
        <taxon>Duplodnaviria</taxon>
        <taxon>Heunggongvirae</taxon>
        <taxon>Uroviricota</taxon>
        <taxon>Caudoviricetes</taxon>
        <taxon>Pantevenvirales</taxon>
        <taxon>Kyanoviridae</taxon>
        <taxon>Serangoonvirus</taxon>
        <taxon>Serangoonvirus essarone</taxon>
    </lineage>
</organism>